<comment type="similarity">
    <text evidence="1">Belongs to the ParB family.</text>
</comment>
<dbReference type="RefSeq" id="WP_269558240.1">
    <property type="nucleotide sequence ID" value="NZ_CP114767.1"/>
</dbReference>
<keyword evidence="2" id="KW-0159">Chromosome partition</keyword>
<reference evidence="6 7" key="1">
    <citation type="submission" date="2022-12" db="EMBL/GenBank/DDBJ databases">
        <title>Hymenobacter canadensis sp. nov. isolated from lake water of the Cambridge Bay, Canada.</title>
        <authorList>
            <person name="Kim W.H."/>
            <person name="Lee Y.M."/>
        </authorList>
    </citation>
    <scope>NUCLEOTIDE SEQUENCE [LARGE SCALE GENOMIC DNA]</scope>
    <source>
        <strain evidence="6 7">PAMC 29467</strain>
    </source>
</reference>
<dbReference type="SUPFAM" id="SSF109709">
    <property type="entry name" value="KorB DNA-binding domain-like"/>
    <property type="match status" value="1"/>
</dbReference>
<dbReference type="InterPro" id="IPR036086">
    <property type="entry name" value="ParB/Sulfiredoxin_sf"/>
</dbReference>
<feature type="compositionally biased region" description="Basic and acidic residues" evidence="4">
    <location>
        <begin position="253"/>
        <end position="263"/>
    </location>
</feature>
<evidence type="ECO:0000256" key="1">
    <source>
        <dbReference type="ARBA" id="ARBA00006295"/>
    </source>
</evidence>
<dbReference type="SUPFAM" id="SSF110849">
    <property type="entry name" value="ParB/Sulfiredoxin"/>
    <property type="match status" value="1"/>
</dbReference>
<evidence type="ECO:0000259" key="5">
    <source>
        <dbReference type="SMART" id="SM00470"/>
    </source>
</evidence>
<accession>A0ABY7LI33</accession>
<evidence type="ECO:0000313" key="6">
    <source>
        <dbReference type="EMBL" id="WBA40127.1"/>
    </source>
</evidence>
<keyword evidence="7" id="KW-1185">Reference proteome</keyword>
<dbReference type="CDD" id="cd16393">
    <property type="entry name" value="SPO0J_N"/>
    <property type="match status" value="1"/>
</dbReference>
<dbReference type="InterPro" id="IPR041468">
    <property type="entry name" value="HTH_ParB/Spo0J"/>
</dbReference>
<evidence type="ECO:0000256" key="4">
    <source>
        <dbReference type="SAM" id="MobiDB-lite"/>
    </source>
</evidence>
<feature type="region of interest" description="Disordered" evidence="4">
    <location>
        <begin position="249"/>
        <end position="268"/>
    </location>
</feature>
<dbReference type="InterPro" id="IPR003115">
    <property type="entry name" value="ParB_N"/>
</dbReference>
<dbReference type="EMBL" id="CP114767">
    <property type="protein sequence ID" value="WBA40127.1"/>
    <property type="molecule type" value="Genomic_DNA"/>
</dbReference>
<organism evidence="6 7">
    <name type="scientific">Hymenobacter canadensis</name>
    <dbReference type="NCBI Taxonomy" id="2999067"/>
    <lineage>
        <taxon>Bacteria</taxon>
        <taxon>Pseudomonadati</taxon>
        <taxon>Bacteroidota</taxon>
        <taxon>Cytophagia</taxon>
        <taxon>Cytophagales</taxon>
        <taxon>Hymenobacteraceae</taxon>
        <taxon>Hymenobacter</taxon>
    </lineage>
</organism>
<dbReference type="PANTHER" id="PTHR33375:SF1">
    <property type="entry name" value="CHROMOSOME-PARTITIONING PROTEIN PARB-RELATED"/>
    <property type="match status" value="1"/>
</dbReference>
<evidence type="ECO:0000256" key="2">
    <source>
        <dbReference type="ARBA" id="ARBA00022829"/>
    </source>
</evidence>
<dbReference type="SMART" id="SM00470">
    <property type="entry name" value="ParB"/>
    <property type="match status" value="1"/>
</dbReference>
<name>A0ABY7LI33_9BACT</name>
<sequence>MSEKQEEKSVPAALPAAVKRKVGGLGRGLNALIEGSYEKKSDRLGLVPHPVNSVGLIPLGHIEANPYQPRTHFDQDALQELAESIKVQGIIQPVTVRQTGTNAYQLISGERRLQASKLAGLDTIPAYIRKADDQQMLEMALIENIQRENLNAIEIALSYQRLVSECNLKQEELGDRVGKNRSTVTNYLRLLKLPPDIQIGLRDTAISMGHARALISVDNPEQQLELFHRIVAEELSVRRVEQLVRAGLNPATKPDDADAKKQQDATPQVPVAELRRTERHLTERFGSRVMVKPGPQGRGEIKIAFDSVEDMQRILHILQPA</sequence>
<dbReference type="InterPro" id="IPR057240">
    <property type="entry name" value="ParB_dimer_C"/>
</dbReference>
<dbReference type="NCBIfam" id="TIGR00180">
    <property type="entry name" value="parB_part"/>
    <property type="match status" value="1"/>
</dbReference>
<dbReference type="InterPro" id="IPR004437">
    <property type="entry name" value="ParB/RepB/Spo0J"/>
</dbReference>
<dbReference type="Gene3D" id="1.10.10.2830">
    <property type="match status" value="1"/>
</dbReference>
<dbReference type="Proteomes" id="UP001211005">
    <property type="component" value="Chromosome"/>
</dbReference>
<protein>
    <submittedName>
        <fullName evidence="6">ParB/RepB/Spo0J family partition protein</fullName>
    </submittedName>
</protein>
<evidence type="ECO:0000313" key="7">
    <source>
        <dbReference type="Proteomes" id="UP001211005"/>
    </source>
</evidence>
<proteinExistence type="inferred from homology"/>
<evidence type="ECO:0000256" key="3">
    <source>
        <dbReference type="ARBA" id="ARBA00023125"/>
    </source>
</evidence>
<dbReference type="PANTHER" id="PTHR33375">
    <property type="entry name" value="CHROMOSOME-PARTITIONING PROTEIN PARB-RELATED"/>
    <property type="match status" value="1"/>
</dbReference>
<dbReference type="Pfam" id="PF02195">
    <property type="entry name" value="ParB_N"/>
    <property type="match status" value="1"/>
</dbReference>
<keyword evidence="3" id="KW-0238">DNA-binding</keyword>
<gene>
    <name evidence="6" type="ORF">O3303_09790</name>
</gene>
<dbReference type="Gene3D" id="3.90.1530.30">
    <property type="match status" value="1"/>
</dbReference>
<dbReference type="Pfam" id="PF17762">
    <property type="entry name" value="HTH_ParB"/>
    <property type="match status" value="1"/>
</dbReference>
<dbReference type="Pfam" id="PF23552">
    <property type="entry name" value="ParB_C"/>
    <property type="match status" value="1"/>
</dbReference>
<dbReference type="InterPro" id="IPR050336">
    <property type="entry name" value="Chromosome_partition/occlusion"/>
</dbReference>
<feature type="domain" description="ParB-like N-terminal" evidence="5">
    <location>
        <begin position="55"/>
        <end position="145"/>
    </location>
</feature>